<keyword evidence="3" id="KW-1185">Reference proteome</keyword>
<dbReference type="Proteomes" id="UP000250241">
    <property type="component" value="Chromosome"/>
</dbReference>
<accession>A0A2Z5QVK4</accession>
<name>A0A2Z5QVK4_9MICC</name>
<protein>
    <submittedName>
        <fullName evidence="2">Ribonuclease HI</fullName>
    </submittedName>
</protein>
<organism evidence="2 3">
    <name type="scientific">Rothia aeria</name>
    <dbReference type="NCBI Taxonomy" id="172042"/>
    <lineage>
        <taxon>Bacteria</taxon>
        <taxon>Bacillati</taxon>
        <taxon>Actinomycetota</taxon>
        <taxon>Actinomycetes</taxon>
        <taxon>Micrococcales</taxon>
        <taxon>Micrococcaceae</taxon>
        <taxon>Rothia</taxon>
    </lineage>
</organism>
<evidence type="ECO:0000256" key="1">
    <source>
        <dbReference type="SAM" id="MobiDB-lite"/>
    </source>
</evidence>
<dbReference type="KEGG" id="raj:RA11412_0128"/>
<reference evidence="2 3" key="1">
    <citation type="submission" date="2016-10" db="EMBL/GenBank/DDBJ databases">
        <title>Genome sequence of Rothia aeria strain JCM11412.</title>
        <authorList>
            <person name="Nambu T."/>
        </authorList>
    </citation>
    <scope>NUCLEOTIDE SEQUENCE [LARGE SCALE GENOMIC DNA]</scope>
    <source>
        <strain evidence="2 3">JCM 11412</strain>
    </source>
</reference>
<feature type="compositionally biased region" description="Low complexity" evidence="1">
    <location>
        <begin position="22"/>
        <end position="33"/>
    </location>
</feature>
<evidence type="ECO:0000313" key="3">
    <source>
        <dbReference type="Proteomes" id="UP000250241"/>
    </source>
</evidence>
<feature type="compositionally biased region" description="Acidic residues" evidence="1">
    <location>
        <begin position="37"/>
        <end position="49"/>
    </location>
</feature>
<evidence type="ECO:0000313" key="2">
    <source>
        <dbReference type="EMBL" id="BAV86427.1"/>
    </source>
</evidence>
<gene>
    <name evidence="2" type="ORF">RA11412_0128</name>
</gene>
<dbReference type="AlphaFoldDB" id="A0A2Z5QVK4"/>
<sequence length="150" mass="16745">MAERKEKLAQAAQRAERHEQAAHIQSPQQTQQQLTADPDEALAAEEELEANGAAMGEEEIAELLDENLVWITSAGRPVSRASTIEYRARAFTQRGEPTHRVVELVDTANVLVMAVVDTARGRVNRSSLWHYDAQVGSWRLRFRQDTAIPG</sequence>
<proteinExistence type="predicted"/>
<dbReference type="EMBL" id="AP017895">
    <property type="protein sequence ID" value="BAV86427.1"/>
    <property type="molecule type" value="Genomic_DNA"/>
</dbReference>
<dbReference type="SUPFAM" id="SSF54427">
    <property type="entry name" value="NTF2-like"/>
    <property type="match status" value="1"/>
</dbReference>
<feature type="compositionally biased region" description="Basic and acidic residues" evidence="1">
    <location>
        <begin position="1"/>
        <end position="21"/>
    </location>
</feature>
<feature type="region of interest" description="Disordered" evidence="1">
    <location>
        <begin position="1"/>
        <end position="53"/>
    </location>
</feature>
<dbReference type="InterPro" id="IPR032710">
    <property type="entry name" value="NTF2-like_dom_sf"/>
</dbReference>